<protein>
    <submittedName>
        <fullName evidence="2">DinB superfamily protein</fullName>
    </submittedName>
</protein>
<organism evidence="2 3">
    <name type="scientific">Parapedobacter composti</name>
    <dbReference type="NCBI Taxonomy" id="623281"/>
    <lineage>
        <taxon>Bacteria</taxon>
        <taxon>Pseudomonadati</taxon>
        <taxon>Bacteroidota</taxon>
        <taxon>Sphingobacteriia</taxon>
        <taxon>Sphingobacteriales</taxon>
        <taxon>Sphingobacteriaceae</taxon>
        <taxon>Parapedobacter</taxon>
    </lineage>
</organism>
<feature type="domain" description="DinB-like" evidence="1">
    <location>
        <begin position="14"/>
        <end position="144"/>
    </location>
</feature>
<proteinExistence type="predicted"/>
<name>A0A1I1LPS1_9SPHI</name>
<evidence type="ECO:0000259" key="1">
    <source>
        <dbReference type="Pfam" id="PF12867"/>
    </source>
</evidence>
<dbReference type="AlphaFoldDB" id="A0A1I1LPS1"/>
<dbReference type="SUPFAM" id="SSF109854">
    <property type="entry name" value="DinB/YfiT-like putative metalloenzymes"/>
    <property type="match status" value="1"/>
</dbReference>
<dbReference type="Proteomes" id="UP000199577">
    <property type="component" value="Unassembled WGS sequence"/>
</dbReference>
<evidence type="ECO:0000313" key="3">
    <source>
        <dbReference type="Proteomes" id="UP000199577"/>
    </source>
</evidence>
<gene>
    <name evidence="2" type="ORF">SAMN05421747_1238</name>
</gene>
<dbReference type="STRING" id="623281.SAMN05421747_1238"/>
<dbReference type="InterPro" id="IPR034660">
    <property type="entry name" value="DinB/YfiT-like"/>
</dbReference>
<dbReference type="EMBL" id="FOLL01000023">
    <property type="protein sequence ID" value="SFC75029.1"/>
    <property type="molecule type" value="Genomic_DNA"/>
</dbReference>
<dbReference type="Pfam" id="PF12867">
    <property type="entry name" value="DinB_2"/>
    <property type="match status" value="1"/>
</dbReference>
<dbReference type="OrthoDB" id="9793216at2"/>
<dbReference type="InterPro" id="IPR024775">
    <property type="entry name" value="DinB-like"/>
</dbReference>
<sequence>MITDAVNRLRHLCHVLPAALHRISAHEYTAKPVPGKWSKKEILGHLIDSAANNHQRFVRVQFEEMPAIWYDQDQWVVYSAHQHTPVEQLIGFWESYNRYLAFLLEQIPEERLGRLCRMKDGRTVTLGFLIDDYVAHLEHHLRQLTDY</sequence>
<reference evidence="2 3" key="1">
    <citation type="submission" date="2016-10" db="EMBL/GenBank/DDBJ databases">
        <authorList>
            <person name="de Groot N.N."/>
        </authorList>
    </citation>
    <scope>NUCLEOTIDE SEQUENCE [LARGE SCALE GENOMIC DNA]</scope>
    <source>
        <strain evidence="2 3">DSM 22900</strain>
    </source>
</reference>
<keyword evidence="3" id="KW-1185">Reference proteome</keyword>
<dbReference type="Gene3D" id="1.20.120.450">
    <property type="entry name" value="dinb family like domain"/>
    <property type="match status" value="1"/>
</dbReference>
<accession>A0A1I1LPS1</accession>
<evidence type="ECO:0000313" key="2">
    <source>
        <dbReference type="EMBL" id="SFC75029.1"/>
    </source>
</evidence>
<dbReference type="RefSeq" id="WP_090974933.1">
    <property type="nucleotide sequence ID" value="NZ_FOLL01000023.1"/>
</dbReference>